<comment type="similarity">
    <text evidence="1 8">Belongs to the bacterial histone-like protein family.</text>
</comment>
<dbReference type="PRINTS" id="PR01727">
    <property type="entry name" value="DNABINDINGHU"/>
</dbReference>
<comment type="subunit">
    <text evidence="9">Heterodimer of an alpha and a beta chain.</text>
</comment>
<dbReference type="Pfam" id="PF00216">
    <property type="entry name" value="Bac_DNA_binding"/>
    <property type="match status" value="1"/>
</dbReference>
<evidence type="ECO:0000256" key="2">
    <source>
        <dbReference type="ARBA" id="ARBA00018700"/>
    </source>
</evidence>
<dbReference type="InterPro" id="IPR005685">
    <property type="entry name" value="IHF_beta"/>
</dbReference>
<dbReference type="PANTHER" id="PTHR33175:SF5">
    <property type="entry name" value="INTEGRATION HOST FACTOR SUBUNIT BETA"/>
    <property type="match status" value="1"/>
</dbReference>
<keyword evidence="7 9" id="KW-0233">DNA recombination</keyword>
<dbReference type="SUPFAM" id="SSF47729">
    <property type="entry name" value="IHF-like DNA-binding proteins"/>
    <property type="match status" value="1"/>
</dbReference>
<evidence type="ECO:0000256" key="5">
    <source>
        <dbReference type="ARBA" id="ARBA00023125"/>
    </source>
</evidence>
<keyword evidence="3 9" id="KW-0810">Translation regulation</keyword>
<dbReference type="GO" id="GO:0030527">
    <property type="term" value="F:structural constituent of chromatin"/>
    <property type="evidence" value="ECO:0007669"/>
    <property type="project" value="InterPro"/>
</dbReference>
<keyword evidence="11" id="KW-1185">Reference proteome</keyword>
<proteinExistence type="inferred from homology"/>
<keyword evidence="4 9" id="KW-0805">Transcription regulation</keyword>
<dbReference type="NCBIfam" id="NF001222">
    <property type="entry name" value="PRK00199.1"/>
    <property type="match status" value="1"/>
</dbReference>
<evidence type="ECO:0000313" key="11">
    <source>
        <dbReference type="Proteomes" id="UP000019760"/>
    </source>
</evidence>
<keyword evidence="6 9" id="KW-0804">Transcription</keyword>
<dbReference type="GO" id="GO:0006355">
    <property type="term" value="P:regulation of DNA-templated transcription"/>
    <property type="evidence" value="ECO:0007669"/>
    <property type="project" value="InterPro"/>
</dbReference>
<comment type="caution">
    <text evidence="10">The sequence shown here is derived from an EMBL/GenBank/DDBJ whole genome shotgun (WGS) entry which is preliminary data.</text>
</comment>
<dbReference type="PROSITE" id="PS00045">
    <property type="entry name" value="HISTONE_LIKE"/>
    <property type="match status" value="1"/>
</dbReference>
<evidence type="ECO:0000256" key="6">
    <source>
        <dbReference type="ARBA" id="ARBA00023163"/>
    </source>
</evidence>
<evidence type="ECO:0000256" key="8">
    <source>
        <dbReference type="RuleBase" id="RU003939"/>
    </source>
</evidence>
<dbReference type="AlphaFoldDB" id="A0A023D3T2"/>
<reference evidence="11" key="1">
    <citation type="journal article" date="2014" name="FEMS Microbiol. Lett.">
        <title>Draft Genomic DNA Sequence of the Facultatively Methylotrophic Bacterium Acidomonas methanolica type strain MB58.</title>
        <authorList>
            <person name="Higashiura N."/>
            <person name="Hadano H."/>
            <person name="Hirakawa H."/>
            <person name="Matsutani M."/>
            <person name="Takabe S."/>
            <person name="Matsushita K."/>
            <person name="Azuma Y."/>
        </authorList>
    </citation>
    <scope>NUCLEOTIDE SEQUENCE [LARGE SCALE GENOMIC DNA]</scope>
    <source>
        <strain evidence="11">MB58</strain>
    </source>
</reference>
<dbReference type="NCBIfam" id="TIGR00988">
    <property type="entry name" value="hip"/>
    <property type="match status" value="1"/>
</dbReference>
<comment type="function">
    <text evidence="9">This protein is one of the two subunits of integration host factor, a specific DNA-binding protein that functions in genetic recombination as well as in transcriptional and translational control.</text>
</comment>
<accession>A0A023D3T2</accession>
<evidence type="ECO:0000256" key="1">
    <source>
        <dbReference type="ARBA" id="ARBA00010529"/>
    </source>
</evidence>
<dbReference type="InterPro" id="IPR020816">
    <property type="entry name" value="Histone-like_DNA-bd_CS"/>
</dbReference>
<dbReference type="GO" id="GO:0003677">
    <property type="term" value="F:DNA binding"/>
    <property type="evidence" value="ECO:0007669"/>
    <property type="project" value="UniProtKB-KW"/>
</dbReference>
<dbReference type="SMART" id="SM00411">
    <property type="entry name" value="BHL"/>
    <property type="match status" value="1"/>
</dbReference>
<keyword evidence="5 9" id="KW-0238">DNA-binding</keyword>
<dbReference type="GO" id="GO:0005829">
    <property type="term" value="C:cytosol"/>
    <property type="evidence" value="ECO:0007669"/>
    <property type="project" value="TreeGrafter"/>
</dbReference>
<evidence type="ECO:0000256" key="3">
    <source>
        <dbReference type="ARBA" id="ARBA00022845"/>
    </source>
</evidence>
<gene>
    <name evidence="10" type="ORF">Amme_038_062</name>
</gene>
<reference evidence="10 11" key="2">
    <citation type="journal article" date="2014" name="FEMS Microbiol. Lett.">
        <title>Draft genomic DNA sequence of the facultatively methylotrophic bacterium Acidomonas methanolica type strain MB58.</title>
        <authorList>
            <person name="Higashiura N."/>
            <person name="Hadano H."/>
            <person name="Hirakawa H."/>
            <person name="Matsutani M."/>
            <person name="Takabe S."/>
            <person name="Matsushita K."/>
            <person name="Azuma Y."/>
        </authorList>
    </citation>
    <scope>NUCLEOTIDE SEQUENCE [LARGE SCALE GENOMIC DNA]</scope>
    <source>
        <strain evidence="10 11">MB58</strain>
    </source>
</reference>
<evidence type="ECO:0000256" key="9">
    <source>
        <dbReference type="RuleBase" id="RU003941"/>
    </source>
</evidence>
<dbReference type="PANTHER" id="PTHR33175">
    <property type="entry name" value="DNA-BINDING PROTEIN HU"/>
    <property type="match status" value="1"/>
</dbReference>
<dbReference type="InterPro" id="IPR000119">
    <property type="entry name" value="Hist_DNA-bd"/>
</dbReference>
<name>A0A023D3T2_ACIMT</name>
<dbReference type="Gene3D" id="4.10.520.10">
    <property type="entry name" value="IHF-like DNA-binding proteins"/>
    <property type="match status" value="1"/>
</dbReference>
<dbReference type="GO" id="GO:0005694">
    <property type="term" value="C:chromosome"/>
    <property type="evidence" value="ECO:0007669"/>
    <property type="project" value="InterPro"/>
</dbReference>
<dbReference type="Proteomes" id="UP000019760">
    <property type="component" value="Unassembled WGS sequence"/>
</dbReference>
<organism evidence="10 11">
    <name type="scientific">Acidomonas methanolica NBRC 104435</name>
    <dbReference type="NCBI Taxonomy" id="1231351"/>
    <lineage>
        <taxon>Bacteria</taxon>
        <taxon>Pseudomonadati</taxon>
        <taxon>Pseudomonadota</taxon>
        <taxon>Alphaproteobacteria</taxon>
        <taxon>Acetobacterales</taxon>
        <taxon>Acetobacteraceae</taxon>
        <taxon>Acidomonas</taxon>
    </lineage>
</organism>
<evidence type="ECO:0000313" key="10">
    <source>
        <dbReference type="EMBL" id="GAJ28813.1"/>
    </source>
</evidence>
<evidence type="ECO:0000256" key="7">
    <source>
        <dbReference type="ARBA" id="ARBA00023172"/>
    </source>
</evidence>
<dbReference type="InterPro" id="IPR010992">
    <property type="entry name" value="IHF-like_DNA-bd_dom_sf"/>
</dbReference>
<protein>
    <recommendedName>
        <fullName evidence="2 9">Integration host factor subunit beta</fullName>
    </recommendedName>
</protein>
<dbReference type="GO" id="GO:0006310">
    <property type="term" value="P:DNA recombination"/>
    <property type="evidence" value="ECO:0007669"/>
    <property type="project" value="UniProtKB-KW"/>
</dbReference>
<evidence type="ECO:0000256" key="4">
    <source>
        <dbReference type="ARBA" id="ARBA00023015"/>
    </source>
</evidence>
<dbReference type="CDD" id="cd13836">
    <property type="entry name" value="IHF_B"/>
    <property type="match status" value="1"/>
</dbReference>
<sequence length="120" mass="13226">MRGARSGIVRCAAVVTKSELIADLAAANPHLLGRDIELIVQTIFDEITAALARGERIELRGFGAFVVKTREARTGRNPRTGETVDVLEKTVPFFKAGKELRERVNRNGGRRRRGEKAPTT</sequence>
<dbReference type="EMBL" id="BAND01000038">
    <property type="protein sequence ID" value="GAJ28813.1"/>
    <property type="molecule type" value="Genomic_DNA"/>
</dbReference>
<dbReference type="GO" id="GO:0006417">
    <property type="term" value="P:regulation of translation"/>
    <property type="evidence" value="ECO:0007669"/>
    <property type="project" value="UniProtKB-KW"/>
</dbReference>